<feature type="transmembrane region" description="Helical" evidence="1">
    <location>
        <begin position="15"/>
        <end position="37"/>
    </location>
</feature>
<dbReference type="AlphaFoldDB" id="A0A542XDP2"/>
<keyword evidence="1" id="KW-1133">Transmembrane helix</keyword>
<protein>
    <recommendedName>
        <fullName evidence="4">Integral membrane protein</fullName>
    </recommendedName>
</protein>
<name>A0A542XDP2_9MICO</name>
<sequence length="130" mass="13165">MTDQPAVPDSTGRTAAVLMAAQGLVLVGLGVVLGVDLARGDVGDATQAWTEIALLVVFAAGAFALAAGLLGGRGWARTPSLVWNLMLLPVAFSMLGAGQIPLGSAVLLLALVTIVFAWRAPSVDLEDAEG</sequence>
<evidence type="ECO:0000313" key="3">
    <source>
        <dbReference type="Proteomes" id="UP000318336"/>
    </source>
</evidence>
<dbReference type="RefSeq" id="WP_142005844.1">
    <property type="nucleotide sequence ID" value="NZ_CAJTBP010000001.1"/>
</dbReference>
<organism evidence="2 3">
    <name type="scientific">Barrientosiimonas humi</name>
    <dbReference type="NCBI Taxonomy" id="999931"/>
    <lineage>
        <taxon>Bacteria</taxon>
        <taxon>Bacillati</taxon>
        <taxon>Actinomycetota</taxon>
        <taxon>Actinomycetes</taxon>
        <taxon>Micrococcales</taxon>
        <taxon>Dermacoccaceae</taxon>
        <taxon>Barrientosiimonas</taxon>
    </lineage>
</organism>
<feature type="transmembrane region" description="Helical" evidence="1">
    <location>
        <begin position="90"/>
        <end position="118"/>
    </location>
</feature>
<keyword evidence="1" id="KW-0812">Transmembrane</keyword>
<evidence type="ECO:0008006" key="4">
    <source>
        <dbReference type="Google" id="ProtNLM"/>
    </source>
</evidence>
<proteinExistence type="predicted"/>
<dbReference type="Proteomes" id="UP000318336">
    <property type="component" value="Unassembled WGS sequence"/>
</dbReference>
<feature type="transmembrane region" description="Helical" evidence="1">
    <location>
        <begin position="49"/>
        <end position="70"/>
    </location>
</feature>
<accession>A0A542XDP2</accession>
<reference evidence="2 3" key="1">
    <citation type="submission" date="2019-06" db="EMBL/GenBank/DDBJ databases">
        <title>Sequencing the genomes of 1000 actinobacteria strains.</title>
        <authorList>
            <person name="Klenk H.-P."/>
        </authorList>
    </citation>
    <scope>NUCLEOTIDE SEQUENCE [LARGE SCALE GENOMIC DNA]</scope>
    <source>
        <strain evidence="2 3">DSM 24617</strain>
    </source>
</reference>
<keyword evidence="3" id="KW-1185">Reference proteome</keyword>
<gene>
    <name evidence="2" type="ORF">FB554_2032</name>
</gene>
<dbReference type="EMBL" id="VFOK01000001">
    <property type="protein sequence ID" value="TQL33876.1"/>
    <property type="molecule type" value="Genomic_DNA"/>
</dbReference>
<evidence type="ECO:0000256" key="1">
    <source>
        <dbReference type="SAM" id="Phobius"/>
    </source>
</evidence>
<dbReference type="OrthoDB" id="4838924at2"/>
<evidence type="ECO:0000313" key="2">
    <source>
        <dbReference type="EMBL" id="TQL33876.1"/>
    </source>
</evidence>
<keyword evidence="1" id="KW-0472">Membrane</keyword>
<comment type="caution">
    <text evidence="2">The sequence shown here is derived from an EMBL/GenBank/DDBJ whole genome shotgun (WGS) entry which is preliminary data.</text>
</comment>